<dbReference type="Pfam" id="PF00082">
    <property type="entry name" value="Peptidase_S8"/>
    <property type="match status" value="1"/>
</dbReference>
<evidence type="ECO:0000259" key="8">
    <source>
        <dbReference type="Pfam" id="PF00082"/>
    </source>
</evidence>
<dbReference type="InterPro" id="IPR023828">
    <property type="entry name" value="Peptidase_S8_Ser-AS"/>
</dbReference>
<keyword evidence="3 6" id="KW-0378">Hydrolase</keyword>
<dbReference type="InterPro" id="IPR050131">
    <property type="entry name" value="Peptidase_S8_subtilisin-like"/>
</dbReference>
<feature type="active site" description="Charge relay system" evidence="5 6">
    <location>
        <position position="149"/>
    </location>
</feature>
<evidence type="ECO:0000313" key="12">
    <source>
        <dbReference type="Proteomes" id="UP000319498"/>
    </source>
</evidence>
<protein>
    <recommendedName>
        <fullName evidence="8">Peptidase S8/S53 domain-containing protein</fullName>
    </recommendedName>
</protein>
<dbReference type="InterPro" id="IPR015500">
    <property type="entry name" value="Peptidase_S8_subtilisin-rel"/>
</dbReference>
<evidence type="ECO:0000256" key="5">
    <source>
        <dbReference type="PIRSR" id="PIRSR615500-1"/>
    </source>
</evidence>
<organism evidence="10 11">
    <name type="scientific">Brevibacillus formosus</name>
    <dbReference type="NCBI Taxonomy" id="54913"/>
    <lineage>
        <taxon>Bacteria</taxon>
        <taxon>Bacillati</taxon>
        <taxon>Bacillota</taxon>
        <taxon>Bacilli</taxon>
        <taxon>Bacillales</taxon>
        <taxon>Paenibacillaceae</taxon>
        <taxon>Brevibacillus</taxon>
    </lineage>
</organism>
<comment type="similarity">
    <text evidence="1 6 7">Belongs to the peptidase S8 family.</text>
</comment>
<evidence type="ECO:0000313" key="9">
    <source>
        <dbReference type="EMBL" id="GED58393.1"/>
    </source>
</evidence>
<dbReference type="GO" id="GO:0004252">
    <property type="term" value="F:serine-type endopeptidase activity"/>
    <property type="evidence" value="ECO:0007669"/>
    <property type="project" value="UniProtKB-UniRule"/>
</dbReference>
<reference evidence="9 12" key="2">
    <citation type="submission" date="2019-06" db="EMBL/GenBank/DDBJ databases">
        <title>Whole genome shotgun sequence of Brevibacillus formosus NBRC 15716.</title>
        <authorList>
            <person name="Hosoyama A."/>
            <person name="Uohara A."/>
            <person name="Ohji S."/>
            <person name="Ichikawa N."/>
        </authorList>
    </citation>
    <scope>NUCLEOTIDE SEQUENCE [LARGE SCALE GENOMIC DNA]</scope>
    <source>
        <strain evidence="9 12">NBRC 15716</strain>
    </source>
</reference>
<gene>
    <name evidence="10" type="ORF">AA984_28735</name>
    <name evidence="9" type="ORF">BFO01nite_25250</name>
</gene>
<dbReference type="AlphaFoldDB" id="A0A837KFJ0"/>
<feature type="active site" description="Charge relay system" evidence="5 6">
    <location>
        <position position="323"/>
    </location>
</feature>
<evidence type="ECO:0000313" key="11">
    <source>
        <dbReference type="Proteomes" id="UP000035218"/>
    </source>
</evidence>
<dbReference type="GeneID" id="87589033"/>
<feature type="active site" description="Charge relay system" evidence="5 6">
    <location>
        <position position="114"/>
    </location>
</feature>
<dbReference type="RefSeq" id="WP_047074936.1">
    <property type="nucleotide sequence ID" value="NZ_BJOL01000014.1"/>
</dbReference>
<evidence type="ECO:0000256" key="7">
    <source>
        <dbReference type="RuleBase" id="RU003355"/>
    </source>
</evidence>
<dbReference type="PROSITE" id="PS00137">
    <property type="entry name" value="SUBTILASE_HIS"/>
    <property type="match status" value="1"/>
</dbReference>
<dbReference type="InterPro" id="IPR023827">
    <property type="entry name" value="Peptidase_S8_Asp-AS"/>
</dbReference>
<dbReference type="PROSITE" id="PS51892">
    <property type="entry name" value="SUBTILASE"/>
    <property type="match status" value="1"/>
</dbReference>
<keyword evidence="2 6" id="KW-0645">Protease</keyword>
<dbReference type="GO" id="GO:0005615">
    <property type="term" value="C:extracellular space"/>
    <property type="evidence" value="ECO:0007669"/>
    <property type="project" value="TreeGrafter"/>
</dbReference>
<dbReference type="PANTHER" id="PTHR43806:SF11">
    <property type="entry name" value="CEREVISIN-RELATED"/>
    <property type="match status" value="1"/>
</dbReference>
<dbReference type="OrthoDB" id="9798386at2"/>
<evidence type="ECO:0000256" key="3">
    <source>
        <dbReference type="ARBA" id="ARBA00022801"/>
    </source>
</evidence>
<evidence type="ECO:0000256" key="6">
    <source>
        <dbReference type="PROSITE-ProRule" id="PRU01240"/>
    </source>
</evidence>
<evidence type="ECO:0000313" key="10">
    <source>
        <dbReference type="EMBL" id="KLH95851.1"/>
    </source>
</evidence>
<keyword evidence="4 6" id="KW-0720">Serine protease</keyword>
<dbReference type="PRINTS" id="PR00723">
    <property type="entry name" value="SUBTILISIN"/>
</dbReference>
<dbReference type="InterPro" id="IPR036852">
    <property type="entry name" value="Peptidase_S8/S53_dom_sf"/>
</dbReference>
<evidence type="ECO:0000256" key="4">
    <source>
        <dbReference type="ARBA" id="ARBA00022825"/>
    </source>
</evidence>
<reference evidence="10 11" key="1">
    <citation type="submission" date="2015-05" db="EMBL/GenBank/DDBJ databases">
        <title>Genome sequencing project for genomic taxonomy and phylogenomics of Bacillus-like bacteria.</title>
        <authorList>
            <person name="Liu B."/>
            <person name="Wang J."/>
            <person name="Zhu Y."/>
            <person name="Liu G."/>
            <person name="Chen Q."/>
            <person name="Chen Z."/>
            <person name="Lan J."/>
            <person name="Che J."/>
            <person name="Ge C."/>
            <person name="Shi H."/>
            <person name="Pan Z."/>
            <person name="Liu X."/>
        </authorList>
    </citation>
    <scope>NUCLEOTIDE SEQUENCE [LARGE SCALE GENOMIC DNA]</scope>
    <source>
        <strain evidence="10 11">DSM 9885</strain>
    </source>
</reference>
<accession>A0A837KFJ0</accession>
<dbReference type="Proteomes" id="UP000319498">
    <property type="component" value="Unassembled WGS sequence"/>
</dbReference>
<sequence length="626" mass="68441">MKKKIYLVSFKEKTFKRTTLKEVHESNMQKLVKHGAKVQKELKNLPRTFIISDPDESLLVSLRNDPDILAVEENIEDRPLMAQNPPEWPSALIGLPEFVSRGYTGAGVKVGIIDSGFANHEDIVYAGRYNAYAAVYGYTTPPESDYLGHGTSVAGIIGARNNDKGYVGIAPEASLYCAKITHETGNGLDVAAQIEAIEWLVSQGVKIINCSFGGIVDVENRKIAFRDAALFHDILIICGAGNEGNVGGAMNDNMIYPARYDFVLSVGCLKANKEPAVYASRGPELDVSAPGHNVMTTIPSSANRNGINHYDISKEYGLFHGTSCATPHVTGLAALYWQMNPSYTANQIKNLILSNVEELGKDGMDVVFGKGMVISPWTPRNAYTGKLTSSATTITGSHTNSNLVNGGVKHFKYVAPISARYLFKTTNQMKTNIRVYDESYKLLGFSPYGTVTGVTNAAVFLDAGKTVYISVSGEDDSQTGPFTLEVYNSSPTVVKEDFEDAQYAFDFSGDWVRTNLDRYDGTYSFTNKDISDGQQSRVSFNLNIPSTVSSAILSMDYKVSTESNYDFFEIFIGGMKVLSVSGNVPWTKFETPVQFGLHTITLRYVKDGSGSSGSDSAFVDNITLKW</sequence>
<dbReference type="Proteomes" id="UP000035218">
    <property type="component" value="Unassembled WGS sequence"/>
</dbReference>
<dbReference type="GO" id="GO:0006508">
    <property type="term" value="P:proteolysis"/>
    <property type="evidence" value="ECO:0007669"/>
    <property type="project" value="UniProtKB-KW"/>
</dbReference>
<dbReference type="InterPro" id="IPR000209">
    <property type="entry name" value="Peptidase_S8/S53_dom"/>
</dbReference>
<dbReference type="EMBL" id="LDCN01000017">
    <property type="protein sequence ID" value="KLH95851.1"/>
    <property type="molecule type" value="Genomic_DNA"/>
</dbReference>
<dbReference type="InterPro" id="IPR022398">
    <property type="entry name" value="Peptidase_S8_His-AS"/>
</dbReference>
<proteinExistence type="inferred from homology"/>
<dbReference type="EMBL" id="BJOL01000014">
    <property type="protein sequence ID" value="GED58393.1"/>
    <property type="molecule type" value="Genomic_DNA"/>
</dbReference>
<comment type="caution">
    <text evidence="10">The sequence shown here is derived from an EMBL/GenBank/DDBJ whole genome shotgun (WGS) entry which is preliminary data.</text>
</comment>
<dbReference type="SUPFAM" id="SSF52743">
    <property type="entry name" value="Subtilisin-like"/>
    <property type="match status" value="1"/>
</dbReference>
<evidence type="ECO:0000256" key="2">
    <source>
        <dbReference type="ARBA" id="ARBA00022670"/>
    </source>
</evidence>
<name>A0A837KFJ0_9BACL</name>
<dbReference type="PANTHER" id="PTHR43806">
    <property type="entry name" value="PEPTIDASE S8"/>
    <property type="match status" value="1"/>
</dbReference>
<dbReference type="PROSITE" id="PS00138">
    <property type="entry name" value="SUBTILASE_SER"/>
    <property type="match status" value="1"/>
</dbReference>
<feature type="domain" description="Peptidase S8/S53" evidence="8">
    <location>
        <begin position="105"/>
        <end position="371"/>
    </location>
</feature>
<evidence type="ECO:0000256" key="1">
    <source>
        <dbReference type="ARBA" id="ARBA00011073"/>
    </source>
</evidence>
<dbReference type="Gene3D" id="3.40.50.200">
    <property type="entry name" value="Peptidase S8/S53 domain"/>
    <property type="match status" value="1"/>
</dbReference>
<dbReference type="PROSITE" id="PS00136">
    <property type="entry name" value="SUBTILASE_ASP"/>
    <property type="match status" value="1"/>
</dbReference>
<keyword evidence="12" id="KW-1185">Reference proteome</keyword>